<evidence type="ECO:0000313" key="2">
    <source>
        <dbReference type="Proteomes" id="UP000008084"/>
    </source>
</evidence>
<dbReference type="PANTHER" id="PTHR40590:SF1">
    <property type="entry name" value="CYTOPLASMIC PROTEIN"/>
    <property type="match status" value="1"/>
</dbReference>
<dbReference type="GO" id="GO:0016874">
    <property type="term" value="F:ligase activity"/>
    <property type="evidence" value="ECO:0007669"/>
    <property type="project" value="UniProtKB-KW"/>
</dbReference>
<evidence type="ECO:0000313" key="1">
    <source>
        <dbReference type="EMBL" id="CBY26199.1"/>
    </source>
</evidence>
<dbReference type="PATRIC" id="fig|930944.6.peg.1970"/>
<dbReference type="EMBL" id="FR729477">
    <property type="protein sequence ID" value="CBY26199.1"/>
    <property type="molecule type" value="Genomic_DNA"/>
</dbReference>
<dbReference type="CDD" id="cd14789">
    <property type="entry name" value="Tiki"/>
    <property type="match status" value="1"/>
</dbReference>
<dbReference type="Proteomes" id="UP000008084">
    <property type="component" value="Chromosome"/>
</dbReference>
<gene>
    <name evidence="1" type="ordered locus">Y11_19821</name>
</gene>
<dbReference type="KEGG" id="yey:Y11_19821"/>
<dbReference type="AlphaFoldDB" id="A0A0H3NSD9"/>
<dbReference type="InterPro" id="IPR047111">
    <property type="entry name" value="YbaP-like"/>
</dbReference>
<keyword evidence="1" id="KW-0436">Ligase</keyword>
<dbReference type="GeneID" id="31410016"/>
<proteinExistence type="predicted"/>
<name>A0A0H3NSD9_YERE1</name>
<dbReference type="HOGENOM" id="CLU_057525_3_0_6"/>
<dbReference type="RefSeq" id="WP_005158235.1">
    <property type="nucleotide sequence ID" value="NC_017564.1"/>
</dbReference>
<dbReference type="PANTHER" id="PTHR40590">
    <property type="entry name" value="CYTOPLASMIC PROTEIN-RELATED"/>
    <property type="match status" value="1"/>
</dbReference>
<organism evidence="1 2">
    <name type="scientific">Yersinia enterocolitica subsp. palearctica serotype O:3 (strain DSM 13030 / CIP 106945 / Y11)</name>
    <dbReference type="NCBI Taxonomy" id="930944"/>
    <lineage>
        <taxon>Bacteria</taxon>
        <taxon>Pseudomonadati</taxon>
        <taxon>Pseudomonadota</taxon>
        <taxon>Gammaproteobacteria</taxon>
        <taxon>Enterobacterales</taxon>
        <taxon>Yersiniaceae</taxon>
        <taxon>Yersinia</taxon>
    </lineage>
</organism>
<reference evidence="1 2" key="1">
    <citation type="journal article" date="2011" name="J. Bacteriol.">
        <title>Complete genome sequence of Yersinia enterocolitica subsp. palearctica serogroup O:3.</title>
        <authorList>
            <person name="Batzilla J."/>
            <person name="Hoper D."/>
            <person name="Antonenka U."/>
            <person name="Heesemann J."/>
            <person name="Rakin A."/>
        </authorList>
    </citation>
    <scope>NUCLEOTIDE SEQUENCE [LARGE SCALE GENOMIC DNA]</scope>
    <source>
        <strain evidence="2">DSM 13030 / CIP 106945 / Y11</strain>
    </source>
</reference>
<accession>A0A0H3NSD9</accession>
<sequence length="269" mass="30226">MGQLLRRIAKFLGVGAPATYSYPALDVTLAGERHLHLVGSIHMGTEGMFPLPHELLNKLNQADALTVEADITDASSPFGNENLADPLIDRLSEEHYQQLLQRCEELDHDPQSMAFLPAWQAALMLQARQAQRLGLRGEYGIDYQLLKAATVQKKTIIELEGAQMQLDLLETLPDNGMSLLLDTLTHWHTNARLLQTMIGWWLEHHPANDLSPLAPTFSQGLYDVLMIQRNKRWQQQLEQLPAGHYVVAVGALHLYGEGNLPELLQPDHR</sequence>
<dbReference type="Pfam" id="PF01963">
    <property type="entry name" value="TraB_PrgY_gumN"/>
    <property type="match status" value="1"/>
</dbReference>
<protein>
    <submittedName>
        <fullName evidence="1">Putative ligase</fullName>
    </submittedName>
</protein>
<dbReference type="InterPro" id="IPR002816">
    <property type="entry name" value="TraB/PrgY/GumN_fam"/>
</dbReference>